<dbReference type="InterPro" id="IPR051681">
    <property type="entry name" value="Ser/Thr_Kinases-Pseudokinases"/>
</dbReference>
<keyword evidence="3" id="KW-1185">Reference proteome</keyword>
<gene>
    <name evidence="2" type="ORF">JAAARDRAFT_28343</name>
</gene>
<proteinExistence type="predicted"/>
<dbReference type="InterPro" id="IPR000719">
    <property type="entry name" value="Prot_kinase_dom"/>
</dbReference>
<dbReference type="InterPro" id="IPR011009">
    <property type="entry name" value="Kinase-like_dom_sf"/>
</dbReference>
<feature type="domain" description="Protein kinase" evidence="1">
    <location>
        <begin position="255"/>
        <end position="566"/>
    </location>
</feature>
<evidence type="ECO:0000313" key="3">
    <source>
        <dbReference type="Proteomes" id="UP000027265"/>
    </source>
</evidence>
<dbReference type="Gene3D" id="1.10.510.10">
    <property type="entry name" value="Transferase(Phosphotransferase) domain 1"/>
    <property type="match status" value="1"/>
</dbReference>
<dbReference type="EMBL" id="KL197709">
    <property type="protein sequence ID" value="KDQ64699.1"/>
    <property type="molecule type" value="Genomic_DNA"/>
</dbReference>
<dbReference type="GO" id="GO:0004674">
    <property type="term" value="F:protein serine/threonine kinase activity"/>
    <property type="evidence" value="ECO:0007669"/>
    <property type="project" value="TreeGrafter"/>
</dbReference>
<organism evidence="2 3">
    <name type="scientific">Jaapia argillacea MUCL 33604</name>
    <dbReference type="NCBI Taxonomy" id="933084"/>
    <lineage>
        <taxon>Eukaryota</taxon>
        <taxon>Fungi</taxon>
        <taxon>Dikarya</taxon>
        <taxon>Basidiomycota</taxon>
        <taxon>Agaricomycotina</taxon>
        <taxon>Agaricomycetes</taxon>
        <taxon>Agaricomycetidae</taxon>
        <taxon>Jaapiales</taxon>
        <taxon>Jaapiaceae</taxon>
        <taxon>Jaapia</taxon>
    </lineage>
</organism>
<dbReference type="AlphaFoldDB" id="A0A067QCK5"/>
<dbReference type="Pfam" id="PF07714">
    <property type="entry name" value="PK_Tyr_Ser-Thr"/>
    <property type="match status" value="1"/>
</dbReference>
<evidence type="ECO:0000313" key="2">
    <source>
        <dbReference type="EMBL" id="KDQ64699.1"/>
    </source>
</evidence>
<dbReference type="HOGENOM" id="CLU_479840_0_0_1"/>
<protein>
    <recommendedName>
        <fullName evidence="1">Protein kinase domain-containing protein</fullName>
    </recommendedName>
</protein>
<sequence>MENGFRIFTSTRERKIRGELSVDKFLDWATSSEAKTEGVGNISIQEVIWCKMDPGQIPASHEYLVLLLDTPDVAIRIERDSPYWVTVLGPYIKGTRKDIITIAKSTSELCKPTDIIATLKFPPSSVKMSTLTALLELIIQSAKYYNVYTFNCWWFAARIWENLAKCAAKEAFKLDFRLENRRFISGDPDAILFVEQLDEDHHKFLACARGTKVISAIEGLKDVSTSIAASFEALQKYVGSETSAHALARETMEKLILENRENQQVLVTIFNAELDTSGDMTPTGMKLEEKDFTQQPEPVCAISASLDLLQGIYLDQVVDLKRLRPVNDRSRALPRFIREARLWAKVWEVDGGERTVPFYGFICNEGSLPMLVSPYFEHGNAIDYVNDHPDVDHRALVLDIAKGLSVLHAMQPNPIAHGGLRGMNVKILVTGRSTVRALLSDFGLSKLITDLGEESFSMISRVEEYPRWFAPELTEGSLTIKADVYAWSMTAIELLTHQRPFPWVKSALEVSWRVLSGQRPMRPLEYEDVQRGLDFEFWGLLVRCWAEDREARPSIEEVVEALSPREVS</sequence>
<dbReference type="SUPFAM" id="SSF56112">
    <property type="entry name" value="Protein kinase-like (PK-like)"/>
    <property type="match status" value="1"/>
</dbReference>
<dbReference type="STRING" id="933084.A0A067QCK5"/>
<evidence type="ECO:0000259" key="1">
    <source>
        <dbReference type="PROSITE" id="PS50011"/>
    </source>
</evidence>
<dbReference type="Proteomes" id="UP000027265">
    <property type="component" value="Unassembled WGS sequence"/>
</dbReference>
<dbReference type="InterPro" id="IPR001245">
    <property type="entry name" value="Ser-Thr/Tyr_kinase_cat_dom"/>
</dbReference>
<dbReference type="PROSITE" id="PS50011">
    <property type="entry name" value="PROTEIN_KINASE_DOM"/>
    <property type="match status" value="1"/>
</dbReference>
<dbReference type="GO" id="GO:0005524">
    <property type="term" value="F:ATP binding"/>
    <property type="evidence" value="ECO:0007669"/>
    <property type="project" value="InterPro"/>
</dbReference>
<dbReference type="InParanoid" id="A0A067QCK5"/>
<reference evidence="3" key="1">
    <citation type="journal article" date="2014" name="Proc. Natl. Acad. Sci. U.S.A.">
        <title>Extensive sampling of basidiomycete genomes demonstrates inadequacy of the white-rot/brown-rot paradigm for wood decay fungi.</title>
        <authorList>
            <person name="Riley R."/>
            <person name="Salamov A.A."/>
            <person name="Brown D.W."/>
            <person name="Nagy L.G."/>
            <person name="Floudas D."/>
            <person name="Held B.W."/>
            <person name="Levasseur A."/>
            <person name="Lombard V."/>
            <person name="Morin E."/>
            <person name="Otillar R."/>
            <person name="Lindquist E.A."/>
            <person name="Sun H."/>
            <person name="LaButti K.M."/>
            <person name="Schmutz J."/>
            <person name="Jabbour D."/>
            <person name="Luo H."/>
            <person name="Baker S.E."/>
            <person name="Pisabarro A.G."/>
            <person name="Walton J.D."/>
            <person name="Blanchette R.A."/>
            <person name="Henrissat B."/>
            <person name="Martin F."/>
            <person name="Cullen D."/>
            <person name="Hibbett D.S."/>
            <person name="Grigoriev I.V."/>
        </authorList>
    </citation>
    <scope>NUCLEOTIDE SEQUENCE [LARGE SCALE GENOMIC DNA]</scope>
    <source>
        <strain evidence="3">MUCL 33604</strain>
    </source>
</reference>
<dbReference type="OrthoDB" id="4062651at2759"/>
<accession>A0A067QCK5</accession>
<name>A0A067QCK5_9AGAM</name>
<dbReference type="PANTHER" id="PTHR44329">
    <property type="entry name" value="SERINE/THREONINE-PROTEIN KINASE TNNI3K-RELATED"/>
    <property type="match status" value="1"/>
</dbReference>